<dbReference type="Proteomes" id="UP000324222">
    <property type="component" value="Unassembled WGS sequence"/>
</dbReference>
<dbReference type="EMBL" id="VSRR010000370">
    <property type="protein sequence ID" value="MPC14666.1"/>
    <property type="molecule type" value="Genomic_DNA"/>
</dbReference>
<protein>
    <submittedName>
        <fullName evidence="1">Uncharacterized protein</fullName>
    </submittedName>
</protein>
<dbReference type="AlphaFoldDB" id="A0A5B7D2F2"/>
<name>A0A5B7D2F2_PORTR</name>
<organism evidence="1 2">
    <name type="scientific">Portunus trituberculatus</name>
    <name type="common">Swimming crab</name>
    <name type="synonym">Neptunus trituberculatus</name>
    <dbReference type="NCBI Taxonomy" id="210409"/>
    <lineage>
        <taxon>Eukaryota</taxon>
        <taxon>Metazoa</taxon>
        <taxon>Ecdysozoa</taxon>
        <taxon>Arthropoda</taxon>
        <taxon>Crustacea</taxon>
        <taxon>Multicrustacea</taxon>
        <taxon>Malacostraca</taxon>
        <taxon>Eumalacostraca</taxon>
        <taxon>Eucarida</taxon>
        <taxon>Decapoda</taxon>
        <taxon>Pleocyemata</taxon>
        <taxon>Brachyura</taxon>
        <taxon>Eubrachyura</taxon>
        <taxon>Portunoidea</taxon>
        <taxon>Portunidae</taxon>
        <taxon>Portuninae</taxon>
        <taxon>Portunus</taxon>
    </lineage>
</organism>
<comment type="caution">
    <text evidence="1">The sequence shown here is derived from an EMBL/GenBank/DDBJ whole genome shotgun (WGS) entry which is preliminary data.</text>
</comment>
<sequence>MQLQKDIRKLERIQMTATKMVPEIKDLPYKE</sequence>
<accession>A0A5B7D2F2</accession>
<reference evidence="1 2" key="1">
    <citation type="submission" date="2019-05" db="EMBL/GenBank/DDBJ databases">
        <title>Another draft genome of Portunus trituberculatus and its Hox gene families provides insights of decapod evolution.</title>
        <authorList>
            <person name="Jeong J.-H."/>
            <person name="Song I."/>
            <person name="Kim S."/>
            <person name="Choi T."/>
            <person name="Kim D."/>
            <person name="Ryu S."/>
            <person name="Kim W."/>
        </authorList>
    </citation>
    <scope>NUCLEOTIDE SEQUENCE [LARGE SCALE GENOMIC DNA]</scope>
    <source>
        <tissue evidence="1">Muscle</tissue>
    </source>
</reference>
<evidence type="ECO:0000313" key="1">
    <source>
        <dbReference type="EMBL" id="MPC14666.1"/>
    </source>
</evidence>
<keyword evidence="2" id="KW-1185">Reference proteome</keyword>
<proteinExistence type="predicted"/>
<evidence type="ECO:0000313" key="2">
    <source>
        <dbReference type="Proteomes" id="UP000324222"/>
    </source>
</evidence>
<gene>
    <name evidence="1" type="ORF">E2C01_007437</name>
</gene>